<keyword evidence="2" id="KW-0012">Acyltransferase</keyword>
<evidence type="ECO:0000313" key="5">
    <source>
        <dbReference type="Proteomes" id="UP000315369"/>
    </source>
</evidence>
<evidence type="ECO:0000313" key="4">
    <source>
        <dbReference type="EMBL" id="TQF18008.1"/>
    </source>
</evidence>
<dbReference type="GO" id="GO:0016747">
    <property type="term" value="F:acyltransferase activity, transferring groups other than amino-acyl groups"/>
    <property type="evidence" value="ECO:0007669"/>
    <property type="project" value="InterPro"/>
</dbReference>
<evidence type="ECO:0000259" key="3">
    <source>
        <dbReference type="PROSITE" id="PS51186"/>
    </source>
</evidence>
<dbReference type="OrthoDB" id="5381096at2"/>
<evidence type="ECO:0000256" key="2">
    <source>
        <dbReference type="ARBA" id="ARBA00023315"/>
    </source>
</evidence>
<evidence type="ECO:0000256" key="1">
    <source>
        <dbReference type="ARBA" id="ARBA00022679"/>
    </source>
</evidence>
<name>A0A540XA48_9BACT</name>
<dbReference type="EMBL" id="VIFM01000001">
    <property type="protein sequence ID" value="TQF18008.1"/>
    <property type="molecule type" value="Genomic_DNA"/>
</dbReference>
<sequence length="186" mass="21227">MVPRPALLPGAPSLPRVIEPHIRRAEPRDGDAMYRLELASIHSAWREYYDGTQIQAWCQALHPTYRRDAQSVRELLVAEQEGRVVAFGQLHPRRARIEALYAAPGHMRRGLGQSLLRCLERTAWNLGMEALDVTASLCAVPFYRAAGYVEQGPWDFEFGEVRVPALLMKKHRPSPHPLPFRRSPWT</sequence>
<organism evidence="4 5">
    <name type="scientific">Myxococcus llanfairpwllgwyngyllgogerychwyrndrobwllllantysiliogogogochensis</name>
    <dbReference type="NCBI Taxonomy" id="2590453"/>
    <lineage>
        <taxon>Bacteria</taxon>
        <taxon>Pseudomonadati</taxon>
        <taxon>Myxococcota</taxon>
        <taxon>Myxococcia</taxon>
        <taxon>Myxococcales</taxon>
        <taxon>Cystobacterineae</taxon>
        <taxon>Myxococcaceae</taxon>
        <taxon>Myxococcus</taxon>
    </lineage>
</organism>
<dbReference type="PANTHER" id="PTHR43877">
    <property type="entry name" value="AMINOALKYLPHOSPHONATE N-ACETYLTRANSFERASE-RELATED-RELATED"/>
    <property type="match status" value="1"/>
</dbReference>
<proteinExistence type="predicted"/>
<gene>
    <name evidence="4" type="ORF">FJV41_00225</name>
</gene>
<dbReference type="InterPro" id="IPR000182">
    <property type="entry name" value="GNAT_dom"/>
</dbReference>
<feature type="domain" description="N-acetyltransferase" evidence="3">
    <location>
        <begin position="20"/>
        <end position="173"/>
    </location>
</feature>
<keyword evidence="5" id="KW-1185">Reference proteome</keyword>
<reference evidence="4 5" key="1">
    <citation type="submission" date="2019-06" db="EMBL/GenBank/DDBJ databases">
        <authorList>
            <person name="Livingstone P."/>
            <person name="Whitworth D."/>
        </authorList>
    </citation>
    <scope>NUCLEOTIDE SEQUENCE [LARGE SCALE GENOMIC DNA]</scope>
    <source>
        <strain evidence="4 5">AM401</strain>
    </source>
</reference>
<dbReference type="AlphaFoldDB" id="A0A540XA48"/>
<dbReference type="PROSITE" id="PS51186">
    <property type="entry name" value="GNAT"/>
    <property type="match status" value="1"/>
</dbReference>
<dbReference type="InterPro" id="IPR016181">
    <property type="entry name" value="Acyl_CoA_acyltransferase"/>
</dbReference>
<comment type="caution">
    <text evidence="4">The sequence shown here is derived from an EMBL/GenBank/DDBJ whole genome shotgun (WGS) entry which is preliminary data.</text>
</comment>
<protein>
    <submittedName>
        <fullName evidence="4">GNAT family N-acetyltransferase</fullName>
    </submittedName>
</protein>
<dbReference type="PANTHER" id="PTHR43877:SF2">
    <property type="entry name" value="AMINOALKYLPHOSPHONATE N-ACETYLTRANSFERASE-RELATED"/>
    <property type="match status" value="1"/>
</dbReference>
<dbReference type="CDD" id="cd04301">
    <property type="entry name" value="NAT_SF"/>
    <property type="match status" value="1"/>
</dbReference>
<dbReference type="Proteomes" id="UP000315369">
    <property type="component" value="Unassembled WGS sequence"/>
</dbReference>
<dbReference type="InterPro" id="IPR050832">
    <property type="entry name" value="Bact_Acetyltransf"/>
</dbReference>
<keyword evidence="1 4" id="KW-0808">Transferase</keyword>
<accession>A0A540XA48</accession>
<dbReference type="Gene3D" id="3.40.630.30">
    <property type="match status" value="1"/>
</dbReference>
<dbReference type="Pfam" id="PF13673">
    <property type="entry name" value="Acetyltransf_10"/>
    <property type="match status" value="1"/>
</dbReference>
<dbReference type="SUPFAM" id="SSF55729">
    <property type="entry name" value="Acyl-CoA N-acyltransferases (Nat)"/>
    <property type="match status" value="1"/>
</dbReference>